<dbReference type="Gene3D" id="3.30.2400.10">
    <property type="entry name" value="Major capsid protein gp5"/>
    <property type="match status" value="1"/>
</dbReference>
<dbReference type="NCBIfam" id="TIGR01554">
    <property type="entry name" value="major_cap_HK97"/>
    <property type="match status" value="1"/>
</dbReference>
<dbReference type="Gene3D" id="3.30.2320.10">
    <property type="entry name" value="hypothetical protein PF0899 domain"/>
    <property type="match status" value="1"/>
</dbReference>
<sequence>MDFKYKTVAEINAMSPDEQEKYLAEKKTHEDKVRKDELDEAVKTALSPILTGQTKAENQIKSLADDFAAFEEKLKSNFNTEDVNLKEVLTEKAEEIQAIFKAGHGSVEIYKAPAIQTTANGSLATPLHTAVGTMLAPVSDVNLRDMGILPLVRNGKSSNPVYVYTEVTPKEGDFQVVAEGAVKPMIDLQWVSRSETPKKIAAVEKLTEEVITDVDGLEDVVRNFLLKKHNLKKSKLVMFGTGTGTDPKGATVYGRAFVAGSMAAKVESPNIMDVINAAVTDIFTTHNYQDETPYMPNVAMLNPVDFFVNFVSAKDTQGHPLYPSATLFNRVVIGGMTIIPEESIPAGKIFVADLSKYNVLDYVGYSVRIGWENDDMRRNQFMLIAESRFFQFVKKADELAFLYDDIATIKTAITKPAA</sequence>
<name>A0ABU7R543_9FLAO</name>
<evidence type="ECO:0000256" key="1">
    <source>
        <dbReference type="ARBA" id="ARBA00004328"/>
    </source>
</evidence>
<comment type="caution">
    <text evidence="3">The sequence shown here is derived from an EMBL/GenBank/DDBJ whole genome shotgun (WGS) entry which is preliminary data.</text>
</comment>
<evidence type="ECO:0000259" key="2">
    <source>
        <dbReference type="Pfam" id="PF05065"/>
    </source>
</evidence>
<keyword evidence="4" id="KW-1185">Reference proteome</keyword>
<proteinExistence type="predicted"/>
<dbReference type="Proteomes" id="UP001350005">
    <property type="component" value="Unassembled WGS sequence"/>
</dbReference>
<feature type="domain" description="Phage capsid-like C-terminal" evidence="2">
    <location>
        <begin position="145"/>
        <end position="389"/>
    </location>
</feature>
<dbReference type="InterPro" id="IPR024455">
    <property type="entry name" value="Phage_capsid"/>
</dbReference>
<dbReference type="EMBL" id="JAZGJU010000064">
    <property type="protein sequence ID" value="MEE6129909.1"/>
    <property type="molecule type" value="Genomic_DNA"/>
</dbReference>
<dbReference type="Pfam" id="PF05065">
    <property type="entry name" value="Phage_capsid"/>
    <property type="match status" value="1"/>
</dbReference>
<evidence type="ECO:0000313" key="3">
    <source>
        <dbReference type="EMBL" id="MEE6129909.1"/>
    </source>
</evidence>
<gene>
    <name evidence="3" type="ORF">V2E39_21095</name>
</gene>
<evidence type="ECO:0000313" key="4">
    <source>
        <dbReference type="Proteomes" id="UP001350005"/>
    </source>
</evidence>
<organism evidence="3 4">
    <name type="scientific">Chryseobacterium arthrosphaerae</name>
    <dbReference type="NCBI Taxonomy" id="651561"/>
    <lineage>
        <taxon>Bacteria</taxon>
        <taxon>Pseudomonadati</taxon>
        <taxon>Bacteroidota</taxon>
        <taxon>Flavobacteriia</taxon>
        <taxon>Flavobacteriales</taxon>
        <taxon>Weeksellaceae</taxon>
        <taxon>Chryseobacterium group</taxon>
        <taxon>Chryseobacterium</taxon>
    </lineage>
</organism>
<dbReference type="SUPFAM" id="SSF56563">
    <property type="entry name" value="Major capsid protein gp5"/>
    <property type="match status" value="1"/>
</dbReference>
<reference evidence="3 4" key="1">
    <citation type="submission" date="2024-01" db="EMBL/GenBank/DDBJ databases">
        <title>Whole genome of Chryseobacterium arthrosphaerae NNCa 2741.</title>
        <authorList>
            <person name="Boriskina E.V."/>
            <person name="Gordinskaya N.A."/>
            <person name="Kropotov V.S."/>
            <person name="Alekseeva A.E."/>
            <person name="Makhova M.A."/>
            <person name="Kryazhev D.V."/>
            <person name="Shkurkina I.S."/>
        </authorList>
    </citation>
    <scope>NUCLEOTIDE SEQUENCE [LARGE SCALE GENOMIC DNA]</scope>
    <source>
        <strain evidence="3 4">NNCa 2741</strain>
    </source>
</reference>
<accession>A0ABU7R543</accession>
<protein>
    <submittedName>
        <fullName evidence="3">Phage major capsid protein</fullName>
    </submittedName>
</protein>
<comment type="subcellular location">
    <subcellularLocation>
        <location evidence="1">Virion</location>
    </subcellularLocation>
</comment>
<dbReference type="InterPro" id="IPR054612">
    <property type="entry name" value="Phage_capsid-like_C"/>
</dbReference>
<dbReference type="RefSeq" id="WP_330937549.1">
    <property type="nucleotide sequence ID" value="NZ_JAZGJU010000064.1"/>
</dbReference>